<feature type="region of interest" description="Disordered" evidence="1">
    <location>
        <begin position="651"/>
        <end position="675"/>
    </location>
</feature>
<feature type="domain" description="SET" evidence="3">
    <location>
        <begin position="550"/>
        <end position="599"/>
    </location>
</feature>
<dbReference type="CDD" id="cd20071">
    <property type="entry name" value="SET_SMYD"/>
    <property type="match status" value="1"/>
</dbReference>
<name>A0A553P6S2_TIGCA</name>
<reference evidence="4 5" key="1">
    <citation type="journal article" date="2018" name="Nat. Ecol. Evol.">
        <title>Genomic signatures of mitonuclear coevolution across populations of Tigriopus californicus.</title>
        <authorList>
            <person name="Barreto F.S."/>
            <person name="Watson E.T."/>
            <person name="Lima T.G."/>
            <person name="Willett C.S."/>
            <person name="Edmands S."/>
            <person name="Li W."/>
            <person name="Burton R.S."/>
        </authorList>
    </citation>
    <scope>NUCLEOTIDE SEQUENCE [LARGE SCALE GENOMIC DNA]</scope>
    <source>
        <strain evidence="4 5">San Diego</strain>
    </source>
</reference>
<keyword evidence="2" id="KW-1133">Transmembrane helix</keyword>
<dbReference type="GO" id="GO:0008170">
    <property type="term" value="F:N-methyltransferase activity"/>
    <property type="evidence" value="ECO:0007669"/>
    <property type="project" value="UniProtKB-ARBA"/>
</dbReference>
<dbReference type="InterPro" id="IPR001214">
    <property type="entry name" value="SET_dom"/>
</dbReference>
<dbReference type="Gene3D" id="6.10.140.2220">
    <property type="match status" value="4"/>
</dbReference>
<dbReference type="PANTHER" id="PTHR46455">
    <property type="entry name" value="SET AND MYND DOMAIN CONTAINING, ARTHROPOD-SPECIFIC, MEMBER 4, ISOFORM A"/>
    <property type="match status" value="1"/>
</dbReference>
<feature type="transmembrane region" description="Helical" evidence="2">
    <location>
        <begin position="268"/>
        <end position="288"/>
    </location>
</feature>
<proteinExistence type="predicted"/>
<evidence type="ECO:0000313" key="5">
    <source>
        <dbReference type="Proteomes" id="UP000318571"/>
    </source>
</evidence>
<evidence type="ECO:0000313" key="4">
    <source>
        <dbReference type="EMBL" id="TRY73393.1"/>
    </source>
</evidence>
<dbReference type="PANTHER" id="PTHR46455:SF5">
    <property type="entry name" value="SET AND MYND DOMAIN CONTAINING, ARTHROPOD-SPECIFIC, MEMBER 4, ISOFORM A"/>
    <property type="match status" value="1"/>
</dbReference>
<dbReference type="Gene3D" id="2.170.270.10">
    <property type="entry name" value="SET domain"/>
    <property type="match status" value="3"/>
</dbReference>
<gene>
    <name evidence="4" type="ORF">TCAL_09913</name>
</gene>
<dbReference type="InterPro" id="IPR046341">
    <property type="entry name" value="SET_dom_sf"/>
</dbReference>
<dbReference type="EMBL" id="VCGU01000007">
    <property type="protein sequence ID" value="TRY73393.1"/>
    <property type="molecule type" value="Genomic_DNA"/>
</dbReference>
<dbReference type="Gene3D" id="1.10.220.160">
    <property type="match status" value="1"/>
</dbReference>
<evidence type="ECO:0000256" key="1">
    <source>
        <dbReference type="SAM" id="MobiDB-lite"/>
    </source>
</evidence>
<keyword evidence="2" id="KW-0472">Membrane</keyword>
<keyword evidence="2" id="KW-0812">Transmembrane</keyword>
<dbReference type="SUPFAM" id="SSF144232">
    <property type="entry name" value="HIT/MYND zinc finger-like"/>
    <property type="match status" value="1"/>
</dbReference>
<dbReference type="AlphaFoldDB" id="A0A553P6S2"/>
<feature type="compositionally biased region" description="Basic and acidic residues" evidence="1">
    <location>
        <begin position="663"/>
        <end position="672"/>
    </location>
</feature>
<dbReference type="Proteomes" id="UP000318571">
    <property type="component" value="Chromosome 3"/>
</dbReference>
<feature type="compositionally biased region" description="Low complexity" evidence="1">
    <location>
        <begin position="355"/>
        <end position="368"/>
    </location>
</feature>
<dbReference type="SUPFAM" id="SSF82199">
    <property type="entry name" value="SET domain"/>
    <property type="match status" value="1"/>
</dbReference>
<keyword evidence="5" id="KW-1185">Reference proteome</keyword>
<organism evidence="4 5">
    <name type="scientific">Tigriopus californicus</name>
    <name type="common">Marine copepod</name>
    <dbReference type="NCBI Taxonomy" id="6832"/>
    <lineage>
        <taxon>Eukaryota</taxon>
        <taxon>Metazoa</taxon>
        <taxon>Ecdysozoa</taxon>
        <taxon>Arthropoda</taxon>
        <taxon>Crustacea</taxon>
        <taxon>Multicrustacea</taxon>
        <taxon>Hexanauplia</taxon>
        <taxon>Copepoda</taxon>
        <taxon>Harpacticoida</taxon>
        <taxon>Harpacticidae</taxon>
        <taxon>Tigriopus</taxon>
    </lineage>
</organism>
<feature type="transmembrane region" description="Helical" evidence="2">
    <location>
        <begin position="308"/>
        <end position="330"/>
    </location>
</feature>
<dbReference type="Pfam" id="PF00856">
    <property type="entry name" value="SET"/>
    <property type="match status" value="1"/>
</dbReference>
<protein>
    <recommendedName>
        <fullName evidence="3">SET domain-containing protein</fullName>
    </recommendedName>
</protein>
<dbReference type="InterPro" id="IPR053010">
    <property type="entry name" value="SET_SmydA-8"/>
</dbReference>
<evidence type="ECO:0000259" key="3">
    <source>
        <dbReference type="Pfam" id="PF00856"/>
    </source>
</evidence>
<sequence>MDPEQLCFLCQNPSVLECSKCRAIFYCSDQHLQVHFGSENQCLAFKITKKPVIGNIMVATRHIRATEVILEERPAIYGPKNSSLPNCLECMGPTKERCPKCGFPCCQDSLFVSSSWRAKVFHTLHSKMIEESQCFLCQKPASNKCRSCNGSKLFFCGESHFNIHRSHGVCRKFFITWKEGVGNHMVASEEIKAGEIILIEDAAMNGPNRPRKQPFPSCLECLKPVKSGFRCPKCHFPTCDVQCPTTSKVFNRPSFCQHSKSTMHPQNLIFLVVISLGVCWVDGIFLTTTAANSALTLTIPTLTATTGTAAAVLGGLGALGAGLAVGAILAKSLNRPQEDENEGYYPVSSGYSSHSSSSYSTPHQSSSYKAPTSGYGHKKRRQGRSVEEEIKAAQEELVTINLEPVFRSLEENDVNDCAKMKVCLMGTKDQAGLSPQEVVGLICSEGPNHAIECPVFANLEELPDFTGPCEEFSAIIPLRILALRESRPETWERVNLLMDHVEDWNEVDKALWTKMAEDLIQKRCKQSKYTAEELYRAAGIFLTNGVNQGTNQGHGLYPTFSFISHGCICNSRFQIHRDRKLVLRAQIDIPRGEEITTRYLPSMIGNIRRRFKIKNNWNFDCVCLRCQDPTELGSFIGITVCPKCSQAKSPITQGANETGTTNIEHEREDGNKKASAPPSLALLFAALIEKKKKEESDLKSRNGNLESDRPGYLLPSDPLEYFSNHVCDKCGYKVNGLTIFGLTKALEDEAEEFKTIDPVQVEEKLKAWLKVLHPNHYLILKLKKRMLDVLSLLPDPEDEAEFRKKLERQIALGTALLKVVEILEPGFSLSKGRILRQLHVPRITLAKIKFKNTEIDKGEFLKMTAEAIRNMKTAVKCLEDFGDEKMDANN</sequence>
<dbReference type="STRING" id="6832.A0A553P6S2"/>
<dbReference type="GO" id="GO:0008276">
    <property type="term" value="F:protein methyltransferase activity"/>
    <property type="evidence" value="ECO:0007669"/>
    <property type="project" value="UniProtKB-ARBA"/>
</dbReference>
<feature type="region of interest" description="Disordered" evidence="1">
    <location>
        <begin position="355"/>
        <end position="387"/>
    </location>
</feature>
<dbReference type="GO" id="GO:0008757">
    <property type="term" value="F:S-adenosylmethionine-dependent methyltransferase activity"/>
    <property type="evidence" value="ECO:0007669"/>
    <property type="project" value="UniProtKB-ARBA"/>
</dbReference>
<feature type="compositionally biased region" description="Polar residues" evidence="1">
    <location>
        <begin position="651"/>
        <end position="662"/>
    </location>
</feature>
<evidence type="ECO:0000256" key="2">
    <source>
        <dbReference type="SAM" id="Phobius"/>
    </source>
</evidence>
<accession>A0A553P6S2</accession>
<comment type="caution">
    <text evidence="4">The sequence shown here is derived from an EMBL/GenBank/DDBJ whole genome shotgun (WGS) entry which is preliminary data.</text>
</comment>